<evidence type="ECO:0000256" key="4">
    <source>
        <dbReference type="ARBA" id="ARBA00023136"/>
    </source>
</evidence>
<evidence type="ECO:0000256" key="6">
    <source>
        <dbReference type="SAM" id="Phobius"/>
    </source>
</evidence>
<reference evidence="9 11" key="1">
    <citation type="journal article" date="2008" name="Science">
        <title>The Physcomitrella genome reveals evolutionary insights into the conquest of land by plants.</title>
        <authorList>
            <person name="Rensing S."/>
            <person name="Lang D."/>
            <person name="Zimmer A."/>
            <person name="Terry A."/>
            <person name="Salamov A."/>
            <person name="Shapiro H."/>
            <person name="Nishiyama T."/>
            <person name="Perroud P.-F."/>
            <person name="Lindquist E."/>
            <person name="Kamisugi Y."/>
            <person name="Tanahashi T."/>
            <person name="Sakakibara K."/>
            <person name="Fujita T."/>
            <person name="Oishi K."/>
            <person name="Shin-I T."/>
            <person name="Kuroki Y."/>
            <person name="Toyoda A."/>
            <person name="Suzuki Y."/>
            <person name="Hashimoto A."/>
            <person name="Yamaguchi K."/>
            <person name="Sugano A."/>
            <person name="Kohara Y."/>
            <person name="Fujiyama A."/>
            <person name="Anterola A."/>
            <person name="Aoki S."/>
            <person name="Ashton N."/>
            <person name="Barbazuk W.B."/>
            <person name="Barker E."/>
            <person name="Bennetzen J."/>
            <person name="Bezanilla M."/>
            <person name="Blankenship R."/>
            <person name="Cho S.H."/>
            <person name="Dutcher S."/>
            <person name="Estelle M."/>
            <person name="Fawcett J.A."/>
            <person name="Gundlach H."/>
            <person name="Hanada K."/>
            <person name="Heyl A."/>
            <person name="Hicks K.A."/>
            <person name="Hugh J."/>
            <person name="Lohr M."/>
            <person name="Mayer K."/>
            <person name="Melkozernov A."/>
            <person name="Murata T."/>
            <person name="Nelson D."/>
            <person name="Pils B."/>
            <person name="Prigge M."/>
            <person name="Reiss B."/>
            <person name="Renner T."/>
            <person name="Rombauts S."/>
            <person name="Rushton P."/>
            <person name="Sanderfoot A."/>
            <person name="Schween G."/>
            <person name="Shiu S.-H."/>
            <person name="Stueber K."/>
            <person name="Theodoulou F.L."/>
            <person name="Tu H."/>
            <person name="Van de Peer Y."/>
            <person name="Verrier P.J."/>
            <person name="Waters E."/>
            <person name="Wood A."/>
            <person name="Yang L."/>
            <person name="Cove D."/>
            <person name="Cuming A."/>
            <person name="Hasebe M."/>
            <person name="Lucas S."/>
            <person name="Mishler D.B."/>
            <person name="Reski R."/>
            <person name="Grigoriev I."/>
            <person name="Quatrano R.S."/>
            <person name="Boore J.L."/>
        </authorList>
    </citation>
    <scope>NUCLEOTIDE SEQUENCE [LARGE SCALE GENOMIC DNA]</scope>
    <source>
        <strain evidence="10 11">cv. Gransden 2004</strain>
    </source>
</reference>
<feature type="transmembrane region" description="Helical" evidence="6">
    <location>
        <begin position="107"/>
        <end position="131"/>
    </location>
</feature>
<dbReference type="KEGG" id="ppp:112273573"/>
<dbReference type="Gramene" id="Pp3c20_11000V3.2">
    <property type="protein sequence ID" value="Pp3c20_11000V3.2"/>
    <property type="gene ID" value="Pp3c20_11000"/>
</dbReference>
<feature type="transmembrane region" description="Helical" evidence="6">
    <location>
        <begin position="440"/>
        <end position="459"/>
    </location>
</feature>
<sequence>MNTRDFTWRVLKSKWFILAAGLWIESIAGAAYSFGVYSQSLKVALGYDQQWLDTLAFFKSIGGNFGVLSGLLYDVAPPWLVVLAGAAECSFGYSMLWLSVTKRIRPAFWQMCIFIGMASNCNTLFSTACVVTNVKNFPNKRGLVIGLLKGFLGLSGAILTQVFFVMYPNDPSSFLLLISWLPAVVSIILAPVIRVVPASDGDNATFRDFSTISTCLAACLTLVIILENVLKNDTWPVWIACLSLLGFFLSLCVVIIKAEAKDYKADLIKGRVRGQGSISEPLLRNDDGRHPYSRCSENQSSSVHAKLDWSASSDPEIPESPNEGDNPLSEQIEEVAKPSDGTSAGLDQSVGVPRRGEEHTLSQAISSLDFWLLVVAMFCSMGSGTTAIDNMGQIGLSLGYEQVEINTFISLISIWNFLGRFGAGLISELLLHMRGYGRPFCLAFSLGLMCIGHLVMATAVTGSLYVGSIIVGVCYGAQWSLMPAVTSDIFGLQHFGTLYNTIAIASPVAAYVLSVQVAGYFYDKEAHEQHKPATLIGRIPSLISSGSDNPLLCHGPSCFRTTFIILALVCAFGCTVCLWLFARTKRFYVQVHENLHKVELR</sequence>
<keyword evidence="3 6" id="KW-1133">Transmembrane helix</keyword>
<dbReference type="Gene3D" id="1.20.1250.20">
    <property type="entry name" value="MFS general substrate transporter like domains"/>
    <property type="match status" value="1"/>
</dbReference>
<dbReference type="InterPro" id="IPR010658">
    <property type="entry name" value="Nodulin-like"/>
</dbReference>
<keyword evidence="4 6" id="KW-0472">Membrane</keyword>
<dbReference type="Proteomes" id="UP000006727">
    <property type="component" value="Chromosome 20"/>
</dbReference>
<dbReference type="PANTHER" id="PTHR21576">
    <property type="entry name" value="UNCHARACTERIZED NODULIN-LIKE PROTEIN"/>
    <property type="match status" value="1"/>
</dbReference>
<feature type="transmembrane region" description="Helical" evidence="6">
    <location>
        <begin position="15"/>
        <end position="35"/>
    </location>
</feature>
<dbReference type="EnsemblPlants" id="Pp3c20_11000V3.1">
    <property type="protein sequence ID" value="Pp3c20_11000V3.1"/>
    <property type="gene ID" value="Pp3c20_11000"/>
</dbReference>
<feature type="transmembrane region" description="Helical" evidence="6">
    <location>
        <begin position="563"/>
        <end position="582"/>
    </location>
</feature>
<feature type="region of interest" description="Disordered" evidence="5">
    <location>
        <begin position="279"/>
        <end position="304"/>
    </location>
</feature>
<dbReference type="AlphaFoldDB" id="A0A2K1IUX1"/>
<evidence type="ECO:0000256" key="3">
    <source>
        <dbReference type="ARBA" id="ARBA00022989"/>
    </source>
</evidence>
<feature type="transmembrane region" description="Helical" evidence="6">
    <location>
        <begin position="408"/>
        <end position="431"/>
    </location>
</feature>
<keyword evidence="11" id="KW-1185">Reference proteome</keyword>
<dbReference type="Pfam" id="PF23262">
    <property type="entry name" value="NFD4_C"/>
    <property type="match status" value="1"/>
</dbReference>
<feature type="transmembrane region" description="Helical" evidence="6">
    <location>
        <begin position="235"/>
        <end position="256"/>
    </location>
</feature>
<evidence type="ECO:0000256" key="5">
    <source>
        <dbReference type="SAM" id="MobiDB-lite"/>
    </source>
</evidence>
<gene>
    <name evidence="10" type="primary">LOC112273573</name>
    <name evidence="9" type="ORF">PHYPA_025015</name>
</gene>
<feature type="transmembrane region" description="Helical" evidence="6">
    <location>
        <begin position="370"/>
        <end position="388"/>
    </location>
</feature>
<evidence type="ECO:0000313" key="9">
    <source>
        <dbReference type="EMBL" id="PNR33072.1"/>
    </source>
</evidence>
<feature type="domain" description="NFD4 C-terminal" evidence="8">
    <location>
        <begin position="364"/>
        <end position="588"/>
    </location>
</feature>
<evidence type="ECO:0000259" key="8">
    <source>
        <dbReference type="Pfam" id="PF23262"/>
    </source>
</evidence>
<dbReference type="EnsemblPlants" id="Pp3c20_11000V3.2">
    <property type="protein sequence ID" value="Pp3c20_11000V3.2"/>
    <property type="gene ID" value="Pp3c20_11000"/>
</dbReference>
<dbReference type="EMBL" id="ABEU02000020">
    <property type="protein sequence ID" value="PNR33072.1"/>
    <property type="molecule type" value="Genomic_DNA"/>
</dbReference>
<dbReference type="GeneID" id="112273573"/>
<dbReference type="EnsemblPlants" id="Pp3c20_11000V3.3">
    <property type="protein sequence ID" value="Pp3c20_11000V3.3"/>
    <property type="gene ID" value="Pp3c20_11000"/>
</dbReference>
<feature type="transmembrane region" description="Helical" evidence="6">
    <location>
        <begin position="209"/>
        <end position="229"/>
    </location>
</feature>
<dbReference type="RefSeq" id="XP_024358278.1">
    <property type="nucleotide sequence ID" value="XM_024502510.2"/>
</dbReference>
<dbReference type="PANTHER" id="PTHR21576:SF22">
    <property type="entry name" value="F25A4.25 PROTEIN"/>
    <property type="match status" value="1"/>
</dbReference>
<dbReference type="GO" id="GO:0016020">
    <property type="term" value="C:membrane"/>
    <property type="evidence" value="ECO:0000318"/>
    <property type="project" value="GO_Central"/>
</dbReference>
<evidence type="ECO:0000259" key="7">
    <source>
        <dbReference type="Pfam" id="PF06813"/>
    </source>
</evidence>
<reference evidence="9 11" key="2">
    <citation type="journal article" date="2018" name="Plant J.">
        <title>The Physcomitrella patens chromosome-scale assembly reveals moss genome structure and evolution.</title>
        <authorList>
            <person name="Lang D."/>
            <person name="Ullrich K.K."/>
            <person name="Murat F."/>
            <person name="Fuchs J."/>
            <person name="Jenkins J."/>
            <person name="Haas F.B."/>
            <person name="Piednoel M."/>
            <person name="Gundlach H."/>
            <person name="Van Bel M."/>
            <person name="Meyberg R."/>
            <person name="Vives C."/>
            <person name="Morata J."/>
            <person name="Symeonidi A."/>
            <person name="Hiss M."/>
            <person name="Muchero W."/>
            <person name="Kamisugi Y."/>
            <person name="Saleh O."/>
            <person name="Blanc G."/>
            <person name="Decker E.L."/>
            <person name="van Gessel N."/>
            <person name="Grimwood J."/>
            <person name="Hayes R.D."/>
            <person name="Graham S.W."/>
            <person name="Gunter L.E."/>
            <person name="McDaniel S.F."/>
            <person name="Hoernstein S.N.W."/>
            <person name="Larsson A."/>
            <person name="Li F.W."/>
            <person name="Perroud P.F."/>
            <person name="Phillips J."/>
            <person name="Ranjan P."/>
            <person name="Rokshar D.S."/>
            <person name="Rothfels C.J."/>
            <person name="Schneider L."/>
            <person name="Shu S."/>
            <person name="Stevenson D.W."/>
            <person name="Thummler F."/>
            <person name="Tillich M."/>
            <person name="Villarreal Aguilar J.C."/>
            <person name="Widiez T."/>
            <person name="Wong G.K."/>
            <person name="Wymore A."/>
            <person name="Zhang Y."/>
            <person name="Zimmer A.D."/>
            <person name="Quatrano R.S."/>
            <person name="Mayer K.F.X."/>
            <person name="Goodstein D."/>
            <person name="Casacuberta J.M."/>
            <person name="Vandepoele K."/>
            <person name="Reski R."/>
            <person name="Cuming A.C."/>
            <person name="Tuskan G.A."/>
            <person name="Maumus F."/>
            <person name="Salse J."/>
            <person name="Schmutz J."/>
            <person name="Rensing S.A."/>
        </authorList>
    </citation>
    <scope>NUCLEOTIDE SEQUENCE [LARGE SCALE GENOMIC DNA]</scope>
    <source>
        <strain evidence="10 11">cv. Gransden 2004</strain>
    </source>
</reference>
<keyword evidence="2 6" id="KW-0812">Transmembrane</keyword>
<dbReference type="FunCoup" id="A0A2K1IUX1">
    <property type="interactions" value="424"/>
</dbReference>
<evidence type="ECO:0000313" key="10">
    <source>
        <dbReference type="EnsemblPlants" id="Pp3c20_11000V3.1"/>
    </source>
</evidence>
<dbReference type="InterPro" id="IPR056555">
    <property type="entry name" value="NFD4_C"/>
</dbReference>
<dbReference type="InterPro" id="IPR036259">
    <property type="entry name" value="MFS_trans_sf"/>
</dbReference>
<feature type="transmembrane region" description="Helical" evidence="6">
    <location>
        <begin position="497"/>
        <end position="522"/>
    </location>
</feature>
<proteinExistence type="predicted"/>
<dbReference type="STRING" id="3218.A0A2K1IUX1"/>
<name>A0A2K1IUX1_PHYPA</name>
<dbReference type="Gramene" id="Pp3c20_11000V3.1">
    <property type="protein sequence ID" value="Pp3c20_11000V3.1"/>
    <property type="gene ID" value="Pp3c20_11000"/>
</dbReference>
<feature type="transmembrane region" description="Helical" evidence="6">
    <location>
        <begin position="173"/>
        <end position="197"/>
    </location>
</feature>
<feature type="transmembrane region" description="Helical" evidence="6">
    <location>
        <begin position="143"/>
        <end position="167"/>
    </location>
</feature>
<reference evidence="10" key="3">
    <citation type="submission" date="2020-12" db="UniProtKB">
        <authorList>
            <consortium name="EnsemblPlants"/>
        </authorList>
    </citation>
    <scope>IDENTIFICATION</scope>
</reference>
<feature type="transmembrane region" description="Helical" evidence="6">
    <location>
        <begin position="465"/>
        <end position="485"/>
    </location>
</feature>
<organism evidence="9">
    <name type="scientific">Physcomitrium patens</name>
    <name type="common">Spreading-leaved earth moss</name>
    <name type="synonym">Physcomitrella patens</name>
    <dbReference type="NCBI Taxonomy" id="3218"/>
    <lineage>
        <taxon>Eukaryota</taxon>
        <taxon>Viridiplantae</taxon>
        <taxon>Streptophyta</taxon>
        <taxon>Embryophyta</taxon>
        <taxon>Bryophyta</taxon>
        <taxon>Bryophytina</taxon>
        <taxon>Bryopsida</taxon>
        <taxon>Funariidae</taxon>
        <taxon>Funariales</taxon>
        <taxon>Funariaceae</taxon>
        <taxon>Physcomitrium</taxon>
    </lineage>
</organism>
<dbReference type="Gramene" id="Pp3c20_11000V3.3">
    <property type="protein sequence ID" value="Pp3c20_11000V3.3"/>
    <property type="gene ID" value="Pp3c20_11000"/>
</dbReference>
<dbReference type="OrthoDB" id="410267at2759"/>
<feature type="domain" description="Nodulin-like" evidence="7">
    <location>
        <begin position="14"/>
        <end position="249"/>
    </location>
</feature>
<evidence type="ECO:0000313" key="11">
    <source>
        <dbReference type="Proteomes" id="UP000006727"/>
    </source>
</evidence>
<evidence type="ECO:0000256" key="1">
    <source>
        <dbReference type="ARBA" id="ARBA00004141"/>
    </source>
</evidence>
<comment type="subcellular location">
    <subcellularLocation>
        <location evidence="1">Membrane</location>
        <topology evidence="1">Multi-pass membrane protein</topology>
    </subcellularLocation>
</comment>
<evidence type="ECO:0000256" key="2">
    <source>
        <dbReference type="ARBA" id="ARBA00022692"/>
    </source>
</evidence>
<accession>A0A2K1IUX1</accession>
<dbReference type="PaxDb" id="3218-PP1S406_11V6.1"/>
<dbReference type="Pfam" id="PF06813">
    <property type="entry name" value="Nodulin-like"/>
    <property type="match status" value="1"/>
</dbReference>
<protein>
    <submittedName>
        <fullName evidence="9 10">Uncharacterized protein</fullName>
    </submittedName>
</protein>
<dbReference type="CDD" id="cd17354">
    <property type="entry name" value="MFS_Mch1p_like"/>
    <property type="match status" value="1"/>
</dbReference>
<dbReference type="SUPFAM" id="SSF103473">
    <property type="entry name" value="MFS general substrate transporter"/>
    <property type="match status" value="2"/>
</dbReference>
<dbReference type="OMA" id="VLYFRTQ"/>